<dbReference type="PANTHER" id="PTHR43357">
    <property type="entry name" value="INNER MEMBRANE ABC TRANSPORTER PERMEASE PROTEIN YDCV"/>
    <property type="match status" value="1"/>
</dbReference>
<dbReference type="InterPro" id="IPR035906">
    <property type="entry name" value="MetI-like_sf"/>
</dbReference>
<evidence type="ECO:0000256" key="7">
    <source>
        <dbReference type="ARBA" id="ARBA00023136"/>
    </source>
</evidence>
<dbReference type="Pfam" id="PF00528">
    <property type="entry name" value="BPD_transp_1"/>
    <property type="match status" value="1"/>
</dbReference>
<evidence type="ECO:0000256" key="6">
    <source>
        <dbReference type="ARBA" id="ARBA00022989"/>
    </source>
</evidence>
<keyword evidence="6 8" id="KW-1133">Transmembrane helix</keyword>
<dbReference type="AlphaFoldDB" id="A0A160TV18"/>
<dbReference type="InterPro" id="IPR000515">
    <property type="entry name" value="MetI-like"/>
</dbReference>
<dbReference type="GO" id="GO:0005886">
    <property type="term" value="C:plasma membrane"/>
    <property type="evidence" value="ECO:0007669"/>
    <property type="project" value="UniProtKB-SubCell"/>
</dbReference>
<organism evidence="10">
    <name type="scientific">hydrothermal vent metagenome</name>
    <dbReference type="NCBI Taxonomy" id="652676"/>
    <lineage>
        <taxon>unclassified sequences</taxon>
        <taxon>metagenomes</taxon>
        <taxon>ecological metagenomes</taxon>
    </lineage>
</organism>
<dbReference type="PANTHER" id="PTHR43357:SF4">
    <property type="entry name" value="INNER MEMBRANE ABC TRANSPORTER PERMEASE PROTEIN YDCV"/>
    <property type="match status" value="1"/>
</dbReference>
<dbReference type="PROSITE" id="PS50928">
    <property type="entry name" value="ABC_TM1"/>
    <property type="match status" value="1"/>
</dbReference>
<gene>
    <name evidence="10" type="ORF">MGWOODY_XGa2223</name>
</gene>
<proteinExistence type="predicted"/>
<dbReference type="CDD" id="cd06261">
    <property type="entry name" value="TM_PBP2"/>
    <property type="match status" value="1"/>
</dbReference>
<name>A0A160TV18_9ZZZZ</name>
<dbReference type="SUPFAM" id="SSF161098">
    <property type="entry name" value="MetI-like"/>
    <property type="match status" value="1"/>
</dbReference>
<evidence type="ECO:0000256" key="5">
    <source>
        <dbReference type="ARBA" id="ARBA00022692"/>
    </source>
</evidence>
<feature type="transmembrane region" description="Helical" evidence="8">
    <location>
        <begin position="273"/>
        <end position="295"/>
    </location>
</feature>
<sequence>MSVPAYTGPLGRTWHYVFLGICCVVFFFLMAPIMVIVPLSFNIEPYFTFTEGMLRLDPDAFSFRWYKDVLGMCTQKATEAADAFTTSTKVQECGSGSNRGYEWAYAARNSILIAIFATLVASTLGTLAAVGLSRTQMPFRKPIMALLISPLIVPIIITAAGMFFFYSKIGLAYSHLGVVLAHAAIGTPYVVITVTATLVGFDETLIRASGSLGAKPLRTFFKVIMPLITPGVVSGALFAFITSFDEVVLIYFIADAGQKTIPIQMWSGLRQQISPSILAVATLLVAFSIVLLIAIEMLRRRSERLRTTLPS</sequence>
<evidence type="ECO:0000313" key="10">
    <source>
        <dbReference type="EMBL" id="CUS55155.1"/>
    </source>
</evidence>
<keyword evidence="5 8" id="KW-0812">Transmembrane</keyword>
<keyword evidence="2" id="KW-0813">Transport</keyword>
<feature type="transmembrane region" description="Helical" evidence="8">
    <location>
        <begin position="172"/>
        <end position="199"/>
    </location>
</feature>
<evidence type="ECO:0000256" key="3">
    <source>
        <dbReference type="ARBA" id="ARBA00022475"/>
    </source>
</evidence>
<dbReference type="EMBL" id="CZRL01000120">
    <property type="protein sequence ID" value="CUS55155.1"/>
    <property type="molecule type" value="Genomic_DNA"/>
</dbReference>
<feature type="transmembrane region" description="Helical" evidence="8">
    <location>
        <begin position="144"/>
        <end position="166"/>
    </location>
</feature>
<reference evidence="10" key="1">
    <citation type="submission" date="2015-10" db="EMBL/GenBank/DDBJ databases">
        <authorList>
            <person name="Gilbert D.G."/>
        </authorList>
    </citation>
    <scope>NUCLEOTIDE SEQUENCE</scope>
</reference>
<evidence type="ECO:0000259" key="9">
    <source>
        <dbReference type="PROSITE" id="PS50928"/>
    </source>
</evidence>
<feature type="transmembrane region" description="Helical" evidence="8">
    <location>
        <begin position="220"/>
        <end position="253"/>
    </location>
</feature>
<evidence type="ECO:0000256" key="8">
    <source>
        <dbReference type="SAM" id="Phobius"/>
    </source>
</evidence>
<accession>A0A160TV18</accession>
<dbReference type="GO" id="GO:0055085">
    <property type="term" value="P:transmembrane transport"/>
    <property type="evidence" value="ECO:0007669"/>
    <property type="project" value="InterPro"/>
</dbReference>
<keyword evidence="3" id="KW-1003">Cell membrane</keyword>
<comment type="subcellular location">
    <subcellularLocation>
        <location evidence="1">Cell inner membrane</location>
        <topology evidence="1">Multi-pass membrane protein</topology>
    </subcellularLocation>
</comment>
<feature type="transmembrane region" description="Helical" evidence="8">
    <location>
        <begin position="111"/>
        <end position="132"/>
    </location>
</feature>
<evidence type="ECO:0000256" key="4">
    <source>
        <dbReference type="ARBA" id="ARBA00022519"/>
    </source>
</evidence>
<feature type="transmembrane region" description="Helical" evidence="8">
    <location>
        <begin position="16"/>
        <end position="41"/>
    </location>
</feature>
<feature type="domain" description="ABC transmembrane type-1" evidence="9">
    <location>
        <begin position="107"/>
        <end position="295"/>
    </location>
</feature>
<keyword evidence="7 8" id="KW-0472">Membrane</keyword>
<keyword evidence="4" id="KW-0997">Cell inner membrane</keyword>
<evidence type="ECO:0000256" key="2">
    <source>
        <dbReference type="ARBA" id="ARBA00022448"/>
    </source>
</evidence>
<protein>
    <submittedName>
        <fullName evidence="10">Spermidine Putrescine ABC transporter permease component potC (TC_3.A.1.11.1)</fullName>
    </submittedName>
</protein>
<dbReference type="Gene3D" id="1.10.3720.10">
    <property type="entry name" value="MetI-like"/>
    <property type="match status" value="1"/>
</dbReference>
<evidence type="ECO:0000256" key="1">
    <source>
        <dbReference type="ARBA" id="ARBA00004429"/>
    </source>
</evidence>